<evidence type="ECO:0008006" key="6">
    <source>
        <dbReference type="Google" id="ProtNLM"/>
    </source>
</evidence>
<evidence type="ECO:0000313" key="4">
    <source>
        <dbReference type="EMBL" id="KAH0754118.1"/>
    </source>
</evidence>
<feature type="compositionally biased region" description="Polar residues" evidence="1">
    <location>
        <begin position="364"/>
        <end position="384"/>
    </location>
</feature>
<organism evidence="4 5">
    <name type="scientific">Solanum tuberosum</name>
    <name type="common">Potato</name>
    <dbReference type="NCBI Taxonomy" id="4113"/>
    <lineage>
        <taxon>Eukaryota</taxon>
        <taxon>Viridiplantae</taxon>
        <taxon>Streptophyta</taxon>
        <taxon>Embryophyta</taxon>
        <taxon>Tracheophyta</taxon>
        <taxon>Spermatophyta</taxon>
        <taxon>Magnoliopsida</taxon>
        <taxon>eudicotyledons</taxon>
        <taxon>Gunneridae</taxon>
        <taxon>Pentapetalae</taxon>
        <taxon>asterids</taxon>
        <taxon>lamiids</taxon>
        <taxon>Solanales</taxon>
        <taxon>Solanaceae</taxon>
        <taxon>Solanoideae</taxon>
        <taxon>Solaneae</taxon>
        <taxon>Solanum</taxon>
    </lineage>
</organism>
<dbReference type="Pfam" id="PF14244">
    <property type="entry name" value="Retrotran_gag_3"/>
    <property type="match status" value="1"/>
</dbReference>
<feature type="domain" description="Retrotransposon gag" evidence="2">
    <location>
        <begin position="121"/>
        <end position="176"/>
    </location>
</feature>
<dbReference type="EMBL" id="JAIVGD010000018">
    <property type="protein sequence ID" value="KAH0754118.1"/>
    <property type="molecule type" value="Genomic_DNA"/>
</dbReference>
<accession>A0ABQ7USK2</accession>
<evidence type="ECO:0000259" key="2">
    <source>
        <dbReference type="Pfam" id="PF03732"/>
    </source>
</evidence>
<evidence type="ECO:0000256" key="1">
    <source>
        <dbReference type="SAM" id="MobiDB-lite"/>
    </source>
</evidence>
<keyword evidence="5" id="KW-1185">Reference proteome</keyword>
<sequence>MTSGELDASGNATGNATVMQADTFESIEKKRNHPLYLHPSDTPATVLTTVQLTGTENYSLWSRSMLINLRAKSKLGFVLGTCKISDYKMELEEQWEKCNCFVLAWIMNTVSKELLSGIVYADDAAEVWRDLKDRFNKVDGSRIYQLHREICTIHQGNLTVSGYYTKMRLLWDEFDASMPPPSCDCDKSRSYIDHLAYLRLFAFFMGLSEVFCQARSQILMMSPLPNVNKAYVMIMADESQRATAGTHSSKDMLESTALYAGKGQHIQRNVRFPQTKNKNWDQICDYCKLQGHVKLDCFKLNGYPSDWKFKKKPPLERSGSGYDQGMTGQMQGMQNTDRQYQGAANQVRVDPVPDGFAPLHKPAVSQSQGSQEAPSIAAQHTFTP</sequence>
<dbReference type="InterPro" id="IPR005162">
    <property type="entry name" value="Retrotrans_gag_dom"/>
</dbReference>
<dbReference type="Pfam" id="PF03732">
    <property type="entry name" value="Retrotrans_gag"/>
    <property type="match status" value="1"/>
</dbReference>
<protein>
    <recommendedName>
        <fullName evidence="6">Retrotransposon Copia-like N-terminal domain-containing protein</fullName>
    </recommendedName>
</protein>
<feature type="region of interest" description="Disordered" evidence="1">
    <location>
        <begin position="349"/>
        <end position="384"/>
    </location>
</feature>
<dbReference type="PANTHER" id="PTHR37610:SF78">
    <property type="entry name" value="GAG-POLYPEPTIDE OF LTR COPIA-TYPE-RELATED"/>
    <property type="match status" value="1"/>
</dbReference>
<evidence type="ECO:0000259" key="3">
    <source>
        <dbReference type="Pfam" id="PF14244"/>
    </source>
</evidence>
<dbReference type="PANTHER" id="PTHR37610">
    <property type="entry name" value="CCHC-TYPE DOMAIN-CONTAINING PROTEIN"/>
    <property type="match status" value="1"/>
</dbReference>
<proteinExistence type="predicted"/>
<dbReference type="Proteomes" id="UP000826656">
    <property type="component" value="Unassembled WGS sequence"/>
</dbReference>
<name>A0ABQ7USK2_SOLTU</name>
<dbReference type="InterPro" id="IPR029472">
    <property type="entry name" value="Copia-like_N"/>
</dbReference>
<evidence type="ECO:0000313" key="5">
    <source>
        <dbReference type="Proteomes" id="UP000826656"/>
    </source>
</evidence>
<gene>
    <name evidence="4" type="ORF">KY290_024388</name>
</gene>
<reference evidence="4 5" key="1">
    <citation type="journal article" date="2021" name="bioRxiv">
        <title>Chromosome-scale and haplotype-resolved genome assembly of a tetraploid potato cultivar.</title>
        <authorList>
            <person name="Sun H."/>
            <person name="Jiao W.-B."/>
            <person name="Krause K."/>
            <person name="Campoy J.A."/>
            <person name="Goel M."/>
            <person name="Folz-Donahue K."/>
            <person name="Kukat C."/>
            <person name="Huettel B."/>
            <person name="Schneeberger K."/>
        </authorList>
    </citation>
    <scope>NUCLEOTIDE SEQUENCE [LARGE SCALE GENOMIC DNA]</scope>
    <source>
        <strain evidence="4">SolTubOtavaFocal</strain>
        <tissue evidence="4">Leaves</tissue>
    </source>
</reference>
<feature type="domain" description="Retrotransposon Copia-like N-terminal" evidence="3">
    <location>
        <begin position="38"/>
        <end position="83"/>
    </location>
</feature>
<comment type="caution">
    <text evidence="4">The sequence shown here is derived from an EMBL/GenBank/DDBJ whole genome shotgun (WGS) entry which is preliminary data.</text>
</comment>